<keyword evidence="4" id="KW-0119">Carbohydrate metabolism</keyword>
<dbReference type="SUPFAM" id="SSF56784">
    <property type="entry name" value="HAD-like"/>
    <property type="match status" value="1"/>
</dbReference>
<comment type="caution">
    <text evidence="5">The sequence shown here is derived from an EMBL/GenBank/DDBJ whole genome shotgun (WGS) entry which is preliminary data.</text>
</comment>
<sequence>MPTLTSHPMKHPTRLTPARFQAVLFDLDGTLLDTAPDFLTATNRLLAQKGMPLLPAESIRRLVSHGSVGIIKKVFDLDEQHPSFEPIRQELLALYMDNLADQTHPFKGITELLSALGQRQIPWGIVTNKPESYTLAILQQLPLSPAPATIICPDHVVKTKPDPESVVLACKQLGVSPDKTVYIGDHQRDIEAGLRAGTTTIAAAYGYIDKNEDPALWGAHYTVNCATQLLELIL</sequence>
<dbReference type="PANTHER" id="PTHR43434:SF23">
    <property type="entry name" value="PHOSPHOGLYCOLATE PHOSPHATASE"/>
    <property type="match status" value="1"/>
</dbReference>
<evidence type="ECO:0000313" key="5">
    <source>
        <dbReference type="EMBL" id="KKM23828.1"/>
    </source>
</evidence>
<dbReference type="SFLD" id="SFLDS00003">
    <property type="entry name" value="Haloacid_Dehalogenase"/>
    <property type="match status" value="1"/>
</dbReference>
<dbReference type="NCBIfam" id="TIGR01509">
    <property type="entry name" value="HAD-SF-IA-v3"/>
    <property type="match status" value="1"/>
</dbReference>
<protein>
    <recommendedName>
        <fullName evidence="6">Phosphoglycolate phosphatase</fullName>
    </recommendedName>
</protein>
<dbReference type="GO" id="GO:0006281">
    <property type="term" value="P:DNA repair"/>
    <property type="evidence" value="ECO:0007669"/>
    <property type="project" value="TreeGrafter"/>
</dbReference>
<evidence type="ECO:0000256" key="2">
    <source>
        <dbReference type="ARBA" id="ARBA00022801"/>
    </source>
</evidence>
<dbReference type="InterPro" id="IPR036412">
    <property type="entry name" value="HAD-like_sf"/>
</dbReference>
<keyword evidence="3" id="KW-0460">Magnesium</keyword>
<evidence type="ECO:0000256" key="3">
    <source>
        <dbReference type="ARBA" id="ARBA00022842"/>
    </source>
</evidence>
<dbReference type="InterPro" id="IPR023214">
    <property type="entry name" value="HAD_sf"/>
</dbReference>
<dbReference type="GO" id="GO:0005829">
    <property type="term" value="C:cytosol"/>
    <property type="evidence" value="ECO:0007669"/>
    <property type="project" value="TreeGrafter"/>
</dbReference>
<dbReference type="InterPro" id="IPR006439">
    <property type="entry name" value="HAD-SF_hydro_IA"/>
</dbReference>
<dbReference type="EMBL" id="LAZR01013046">
    <property type="protein sequence ID" value="KKM23828.1"/>
    <property type="molecule type" value="Genomic_DNA"/>
</dbReference>
<dbReference type="PANTHER" id="PTHR43434">
    <property type="entry name" value="PHOSPHOGLYCOLATE PHOSPHATASE"/>
    <property type="match status" value="1"/>
</dbReference>
<organism evidence="5">
    <name type="scientific">marine sediment metagenome</name>
    <dbReference type="NCBI Taxonomy" id="412755"/>
    <lineage>
        <taxon>unclassified sequences</taxon>
        <taxon>metagenomes</taxon>
        <taxon>ecological metagenomes</taxon>
    </lineage>
</organism>
<dbReference type="NCBIfam" id="TIGR01549">
    <property type="entry name" value="HAD-SF-IA-v1"/>
    <property type="match status" value="1"/>
</dbReference>
<dbReference type="Pfam" id="PF13419">
    <property type="entry name" value="HAD_2"/>
    <property type="match status" value="1"/>
</dbReference>
<dbReference type="InterPro" id="IPR023198">
    <property type="entry name" value="PGP-like_dom2"/>
</dbReference>
<dbReference type="InterPro" id="IPR050155">
    <property type="entry name" value="HAD-like_hydrolase_sf"/>
</dbReference>
<evidence type="ECO:0000256" key="4">
    <source>
        <dbReference type="ARBA" id="ARBA00023277"/>
    </source>
</evidence>
<gene>
    <name evidence="5" type="ORF">LCGC14_1611240</name>
</gene>
<name>A0A0F9KNX8_9ZZZZ</name>
<dbReference type="FunFam" id="3.40.50.1000:FF:000022">
    <property type="entry name" value="Phosphoglycolate phosphatase"/>
    <property type="match status" value="1"/>
</dbReference>
<evidence type="ECO:0008006" key="6">
    <source>
        <dbReference type="Google" id="ProtNLM"/>
    </source>
</evidence>
<dbReference type="Gene3D" id="1.10.150.240">
    <property type="entry name" value="Putative phosphatase, domain 2"/>
    <property type="match status" value="1"/>
</dbReference>
<keyword evidence="1" id="KW-0479">Metal-binding</keyword>
<dbReference type="SFLD" id="SFLDG01135">
    <property type="entry name" value="C1.5.6:_HAD__Beta-PGM__Phospha"/>
    <property type="match status" value="1"/>
</dbReference>
<dbReference type="PRINTS" id="PR00413">
    <property type="entry name" value="HADHALOGNASE"/>
</dbReference>
<keyword evidence="2" id="KW-0378">Hydrolase</keyword>
<proteinExistence type="predicted"/>
<evidence type="ECO:0000256" key="1">
    <source>
        <dbReference type="ARBA" id="ARBA00022723"/>
    </source>
</evidence>
<dbReference type="InterPro" id="IPR041492">
    <property type="entry name" value="HAD_2"/>
</dbReference>
<dbReference type="AlphaFoldDB" id="A0A0F9KNX8"/>
<dbReference type="GO" id="GO:0008967">
    <property type="term" value="F:phosphoglycolate phosphatase activity"/>
    <property type="evidence" value="ECO:0007669"/>
    <property type="project" value="TreeGrafter"/>
</dbReference>
<dbReference type="GO" id="GO:0046872">
    <property type="term" value="F:metal ion binding"/>
    <property type="evidence" value="ECO:0007669"/>
    <property type="project" value="UniProtKB-KW"/>
</dbReference>
<dbReference type="Gene3D" id="3.40.50.1000">
    <property type="entry name" value="HAD superfamily/HAD-like"/>
    <property type="match status" value="1"/>
</dbReference>
<reference evidence="5" key="1">
    <citation type="journal article" date="2015" name="Nature">
        <title>Complex archaea that bridge the gap between prokaryotes and eukaryotes.</title>
        <authorList>
            <person name="Spang A."/>
            <person name="Saw J.H."/>
            <person name="Jorgensen S.L."/>
            <person name="Zaremba-Niedzwiedzka K."/>
            <person name="Martijn J."/>
            <person name="Lind A.E."/>
            <person name="van Eijk R."/>
            <person name="Schleper C."/>
            <person name="Guy L."/>
            <person name="Ettema T.J."/>
        </authorList>
    </citation>
    <scope>NUCLEOTIDE SEQUENCE</scope>
</reference>
<dbReference type="SFLD" id="SFLDG01129">
    <property type="entry name" value="C1.5:_HAD__Beta-PGM__Phosphata"/>
    <property type="match status" value="1"/>
</dbReference>
<accession>A0A0F9KNX8</accession>